<accession>A0ABQ9HIM2</accession>
<keyword evidence="2" id="KW-1185">Reference proteome</keyword>
<proteinExistence type="predicted"/>
<comment type="caution">
    <text evidence="1">The sequence shown here is derived from an EMBL/GenBank/DDBJ whole genome shotgun (WGS) entry which is preliminary data.</text>
</comment>
<sequence length="97" mass="11148">MRVQQGCKLSQGKIRQCEQGMDEIWRVMNDHLEMCSLGNPQKWKVFVTTCLQDLVFAYAYCGNIAGNANTDQMIRNIMELFFFARANNAKTQFGAKM</sequence>
<name>A0ABQ9HIM2_9NEOP</name>
<reference evidence="1 2" key="1">
    <citation type="submission" date="2023-02" db="EMBL/GenBank/DDBJ databases">
        <title>LHISI_Scaffold_Assembly.</title>
        <authorList>
            <person name="Stuart O.P."/>
            <person name="Cleave R."/>
            <person name="Magrath M.J.L."/>
            <person name="Mikheyev A.S."/>
        </authorList>
    </citation>
    <scope>NUCLEOTIDE SEQUENCE [LARGE SCALE GENOMIC DNA]</scope>
    <source>
        <strain evidence="1">Daus_M_001</strain>
        <tissue evidence="1">Leg muscle</tissue>
    </source>
</reference>
<dbReference type="Proteomes" id="UP001159363">
    <property type="component" value="Chromosome 4"/>
</dbReference>
<organism evidence="1 2">
    <name type="scientific">Dryococelus australis</name>
    <dbReference type="NCBI Taxonomy" id="614101"/>
    <lineage>
        <taxon>Eukaryota</taxon>
        <taxon>Metazoa</taxon>
        <taxon>Ecdysozoa</taxon>
        <taxon>Arthropoda</taxon>
        <taxon>Hexapoda</taxon>
        <taxon>Insecta</taxon>
        <taxon>Pterygota</taxon>
        <taxon>Neoptera</taxon>
        <taxon>Polyneoptera</taxon>
        <taxon>Phasmatodea</taxon>
        <taxon>Verophasmatodea</taxon>
        <taxon>Anareolatae</taxon>
        <taxon>Phasmatidae</taxon>
        <taxon>Eurycanthinae</taxon>
        <taxon>Dryococelus</taxon>
    </lineage>
</organism>
<evidence type="ECO:0000313" key="2">
    <source>
        <dbReference type="Proteomes" id="UP001159363"/>
    </source>
</evidence>
<dbReference type="EMBL" id="JARBHB010000005">
    <property type="protein sequence ID" value="KAJ8884177.1"/>
    <property type="molecule type" value="Genomic_DNA"/>
</dbReference>
<evidence type="ECO:0000313" key="1">
    <source>
        <dbReference type="EMBL" id="KAJ8884177.1"/>
    </source>
</evidence>
<gene>
    <name evidence="1" type="ORF">PR048_016034</name>
</gene>
<protein>
    <submittedName>
        <fullName evidence="1">Uncharacterized protein</fullName>
    </submittedName>
</protein>